<dbReference type="HOGENOM" id="CLU_1033762_0_0_6"/>
<gene>
    <name evidence="1" type="ORF">IB75_05685</name>
</gene>
<dbReference type="Pfam" id="PF18928">
    <property type="entry name" value="DUF5677"/>
    <property type="match status" value="1"/>
</dbReference>
<name>A0A0E2ZNC2_9GAMM</name>
<reference evidence="1 2" key="1">
    <citation type="submission" date="2014-07" db="EMBL/GenBank/DDBJ databases">
        <title>Comparative analysis of Nitrosococcus oceani genome inventories of strains from Pacific and Atlantic gyres.</title>
        <authorList>
            <person name="Lim C.K."/>
            <person name="Wang L."/>
            <person name="Sayavedra-Soto L.A."/>
            <person name="Klotz M.G."/>
        </authorList>
    </citation>
    <scope>NUCLEOTIDE SEQUENCE [LARGE SCALE GENOMIC DNA]</scope>
    <source>
        <strain evidence="1 2">C-27</strain>
    </source>
</reference>
<organism evidence="1 2">
    <name type="scientific">Nitrosococcus oceani C-27</name>
    <dbReference type="NCBI Taxonomy" id="314279"/>
    <lineage>
        <taxon>Bacteria</taxon>
        <taxon>Pseudomonadati</taxon>
        <taxon>Pseudomonadota</taxon>
        <taxon>Gammaproteobacteria</taxon>
        <taxon>Chromatiales</taxon>
        <taxon>Chromatiaceae</taxon>
        <taxon>Nitrosococcus</taxon>
    </lineage>
</organism>
<sequence length="269" mass="31467">MAEKQYQTIEVYRAAADALYAASEMVLFSFAKHDYDTKNLIIRNFVARSAMTLKSVFSLWDNGDTQNAWIIHRALVDRMFHLHSLGVNDEFHAFEEWSFFEQYKSQNRLKSDALFKDQAVGWVYKVSDEKKARIKALEQNKPTWRRPRAEDVAKDMGMEFLYKYGYDYASTHVHPMANDGEQDFYTITKLQPSPRFPSQITVISNTILTSTLILQDSLNHSSFSWRRVLWDFIDDVRELLDNGDTSYQKSFEKLAILFKEYDLCEPSNA</sequence>
<protein>
    <submittedName>
        <fullName evidence="1">Uncharacterized protein</fullName>
    </submittedName>
</protein>
<dbReference type="InterPro" id="IPR043733">
    <property type="entry name" value="DUF5677"/>
</dbReference>
<accession>A0A0E2ZNC2</accession>
<dbReference type="OrthoDB" id="7056946at2"/>
<proteinExistence type="predicted"/>
<dbReference type="AlphaFoldDB" id="A0A0E2ZNC2"/>
<comment type="caution">
    <text evidence="1">The sequence shown here is derived from an EMBL/GenBank/DDBJ whole genome shotgun (WGS) entry which is preliminary data.</text>
</comment>
<evidence type="ECO:0000313" key="1">
    <source>
        <dbReference type="EMBL" id="KFI19892.1"/>
    </source>
</evidence>
<evidence type="ECO:0000313" key="2">
    <source>
        <dbReference type="Proteomes" id="UP000028839"/>
    </source>
</evidence>
<dbReference type="Proteomes" id="UP000028839">
    <property type="component" value="Unassembled WGS sequence"/>
</dbReference>
<dbReference type="EMBL" id="JPGN01000034">
    <property type="protein sequence ID" value="KFI19892.1"/>
    <property type="molecule type" value="Genomic_DNA"/>
</dbReference>